<feature type="compositionally biased region" description="Basic and acidic residues" evidence="1">
    <location>
        <begin position="305"/>
        <end position="320"/>
    </location>
</feature>
<feature type="compositionally biased region" description="Low complexity" evidence="1">
    <location>
        <begin position="381"/>
        <end position="399"/>
    </location>
</feature>
<dbReference type="Proteomes" id="UP000053237">
    <property type="component" value="Unassembled WGS sequence"/>
</dbReference>
<evidence type="ECO:0000313" key="2">
    <source>
        <dbReference type="EMBL" id="CCI50448.1"/>
    </source>
</evidence>
<dbReference type="OrthoDB" id="129148at2759"/>
<proteinExistence type="predicted"/>
<feature type="compositionally biased region" description="Acidic residues" evidence="1">
    <location>
        <begin position="400"/>
        <end position="415"/>
    </location>
</feature>
<feature type="region of interest" description="Disordered" evidence="1">
    <location>
        <begin position="329"/>
        <end position="348"/>
    </location>
</feature>
<feature type="compositionally biased region" description="Polar residues" evidence="1">
    <location>
        <begin position="39"/>
        <end position="50"/>
    </location>
</feature>
<comment type="caution">
    <text evidence="3">The sequence shown here is derived from an EMBL/GenBank/DDBJ whole genome shotgun (WGS) entry which is preliminary data.</text>
</comment>
<reference evidence="3 4" key="1">
    <citation type="submission" date="2012-05" db="EMBL/GenBank/DDBJ databases">
        <title>Recombination and specialization in a pathogen metapopulation.</title>
        <authorList>
            <person name="Gardiner A."/>
            <person name="Kemen E."/>
            <person name="Schultz-Larsen T."/>
            <person name="MacLean D."/>
            <person name="Van Oosterhout C."/>
            <person name="Jones J.D.G."/>
        </authorList>
    </citation>
    <scope>NUCLEOTIDE SEQUENCE [LARGE SCALE GENOMIC DNA]</scope>
    <source>
        <strain evidence="3 4">Ac Nc2</strain>
    </source>
</reference>
<feature type="compositionally biased region" description="Low complexity" evidence="1">
    <location>
        <begin position="1"/>
        <end position="21"/>
    </location>
</feature>
<sequence length="415" mass="45933">MSTTSDSDTSSSSSSDSSTSSSDEDNVDVSHTKLGAVEMQTNSPVSEPTPYNSDVRIQTILQAQSAIAPLLKLEALYAQDKKKLVESRLRNGDIPALNTMKCKRLAPFIPDDSIQREKLLDTEYLDEEDAEEQEMARSTADECEADDMETMHMIGEEEAKSEDSDGFDDDAEAVLHEEIMQARKDGMFEFGIDIPTKIIDYPYPDYLIRAAAMMTKENVFGKHPQKFVYCNNLMISPKQWNKLERDTVSAEKQLFEKRKEAEAVALAIEKKKIQEKVAAELAQTLKQLEDGQDQNSDKNACNDDQGMKELTPDKLKEKPTMKVSSIAVEFSGKHTKPQKSISSIGKKRAIPRDLTSICNKVQKSSNVAGSEITKSDNEQPSVVSISRPSSSSSSSSSSMVDDDSSTSTSDDEVEM</sequence>
<feature type="region of interest" description="Disordered" evidence="1">
    <location>
        <begin position="1"/>
        <end position="50"/>
    </location>
</feature>
<evidence type="ECO:0000313" key="4">
    <source>
        <dbReference type="Proteomes" id="UP000053237"/>
    </source>
</evidence>
<evidence type="ECO:0000313" key="3">
    <source>
        <dbReference type="EMBL" id="CCI50461.1"/>
    </source>
</evidence>
<dbReference type="EMBL" id="CAIX01000514">
    <property type="protein sequence ID" value="CCI50461.1"/>
    <property type="molecule type" value="Genomic_DNA"/>
</dbReference>
<organism evidence="3 4">
    <name type="scientific">Albugo candida</name>
    <dbReference type="NCBI Taxonomy" id="65357"/>
    <lineage>
        <taxon>Eukaryota</taxon>
        <taxon>Sar</taxon>
        <taxon>Stramenopiles</taxon>
        <taxon>Oomycota</taxon>
        <taxon>Peronosporomycetes</taxon>
        <taxon>Albuginales</taxon>
        <taxon>Albuginaceae</taxon>
        <taxon>Albugo</taxon>
    </lineage>
</organism>
<dbReference type="EMBL" id="CAIX01000509">
    <property type="protein sequence ID" value="CCI50448.1"/>
    <property type="molecule type" value="Genomic_DNA"/>
</dbReference>
<protein>
    <submittedName>
        <fullName evidence="3">Uncharacterized protein</fullName>
    </submittedName>
</protein>
<keyword evidence="4" id="KW-1185">Reference proteome</keyword>
<feature type="region of interest" description="Disordered" evidence="1">
    <location>
        <begin position="361"/>
        <end position="415"/>
    </location>
</feature>
<accession>A0A024GUL5</accession>
<dbReference type="AlphaFoldDB" id="A0A024GUL5"/>
<name>A0A024GUL5_9STRA</name>
<evidence type="ECO:0000256" key="1">
    <source>
        <dbReference type="SAM" id="MobiDB-lite"/>
    </source>
</evidence>
<dbReference type="InParanoid" id="A0A024GUL5"/>
<feature type="region of interest" description="Disordered" evidence="1">
    <location>
        <begin position="288"/>
        <end position="320"/>
    </location>
</feature>
<gene>
    <name evidence="2" type="ORF">BN9_122220</name>
    <name evidence="3" type="ORF">BN9_122450</name>
</gene>